<dbReference type="EMBL" id="UOFZ01000170">
    <property type="protein sequence ID" value="VAX14336.1"/>
    <property type="molecule type" value="Genomic_DNA"/>
</dbReference>
<keyword evidence="1" id="KW-0949">S-adenosyl-L-methionine</keyword>
<evidence type="ECO:0000256" key="3">
    <source>
        <dbReference type="ARBA" id="ARBA00023004"/>
    </source>
</evidence>
<organism evidence="6">
    <name type="scientific">hydrothermal vent metagenome</name>
    <dbReference type="NCBI Taxonomy" id="652676"/>
    <lineage>
        <taxon>unclassified sequences</taxon>
        <taxon>metagenomes</taxon>
        <taxon>ecological metagenomes</taxon>
    </lineage>
</organism>
<evidence type="ECO:0000259" key="5">
    <source>
        <dbReference type="Pfam" id="PF04055"/>
    </source>
</evidence>
<feature type="domain" description="Radical SAM core" evidence="5">
    <location>
        <begin position="25"/>
        <end position="152"/>
    </location>
</feature>
<accession>A0A3B1B7R8</accession>
<dbReference type="CDD" id="cd01335">
    <property type="entry name" value="Radical_SAM"/>
    <property type="match status" value="1"/>
</dbReference>
<dbReference type="InterPro" id="IPR058240">
    <property type="entry name" value="rSAM_sf"/>
</dbReference>
<dbReference type="SUPFAM" id="SSF102114">
    <property type="entry name" value="Radical SAM enzymes"/>
    <property type="match status" value="1"/>
</dbReference>
<sequence>MHLAIAGMQPFTSIDFPGKLAAVAFCRGCNWRCGYCHNRHLQPTAADNDWLQLATFLQQRRGLLDAIVFSGGEPLLQSGLGTALARCRGMGFATGLHTAGTSPQRFARLLPQLDWVGFDVKTSFSNYADITGIPGSGDKARASLEHLLDSSVAYEVRTTVDPQWLDHDQLWILAQELKALGVSRFVLQRCRSEASAVKPDPLTDKGLVQEISALFDDFELRI</sequence>
<keyword evidence="4" id="KW-0411">Iron-sulfur</keyword>
<gene>
    <name evidence="6" type="ORF">MNBD_GAMMA24-68</name>
</gene>
<dbReference type="Gene3D" id="3.20.20.70">
    <property type="entry name" value="Aldolase class I"/>
    <property type="match status" value="1"/>
</dbReference>
<dbReference type="GO" id="GO:0043365">
    <property type="term" value="F:[formate-C-acetyltransferase]-activating enzyme activity"/>
    <property type="evidence" value="ECO:0007669"/>
    <property type="project" value="UniProtKB-EC"/>
</dbReference>
<keyword evidence="3" id="KW-0408">Iron</keyword>
<proteinExistence type="predicted"/>
<reference evidence="6" key="1">
    <citation type="submission" date="2018-06" db="EMBL/GenBank/DDBJ databases">
        <authorList>
            <person name="Zhirakovskaya E."/>
        </authorList>
    </citation>
    <scope>NUCLEOTIDE SEQUENCE</scope>
</reference>
<evidence type="ECO:0000256" key="4">
    <source>
        <dbReference type="ARBA" id="ARBA00023014"/>
    </source>
</evidence>
<evidence type="ECO:0000256" key="1">
    <source>
        <dbReference type="ARBA" id="ARBA00022691"/>
    </source>
</evidence>
<dbReference type="PANTHER" id="PTHR11228">
    <property type="entry name" value="RADICAL SAM DOMAIN PROTEIN"/>
    <property type="match status" value="1"/>
</dbReference>
<evidence type="ECO:0000256" key="2">
    <source>
        <dbReference type="ARBA" id="ARBA00022723"/>
    </source>
</evidence>
<dbReference type="GO" id="GO:0051536">
    <property type="term" value="F:iron-sulfur cluster binding"/>
    <property type="evidence" value="ECO:0007669"/>
    <property type="project" value="UniProtKB-KW"/>
</dbReference>
<dbReference type="EC" id="1.97.1.4" evidence="6"/>
<dbReference type="GO" id="GO:0046872">
    <property type="term" value="F:metal ion binding"/>
    <property type="evidence" value="ECO:0007669"/>
    <property type="project" value="UniProtKB-KW"/>
</dbReference>
<dbReference type="NCBIfam" id="TIGR02495">
    <property type="entry name" value="NrdG2"/>
    <property type="match status" value="1"/>
</dbReference>
<dbReference type="InterPro" id="IPR012840">
    <property type="entry name" value="NrdG2"/>
</dbReference>
<dbReference type="PANTHER" id="PTHR11228:SF27">
    <property type="entry name" value="GLYCYL-RADICAL ENZYME ACTIVATING ENZYME MJ1227-RELATED"/>
    <property type="match status" value="1"/>
</dbReference>
<dbReference type="SFLD" id="SFLDG01094">
    <property type="entry name" value="Uncharacterised_Radical_SAM_Su"/>
    <property type="match status" value="1"/>
</dbReference>
<dbReference type="SFLD" id="SFLDS00029">
    <property type="entry name" value="Radical_SAM"/>
    <property type="match status" value="1"/>
</dbReference>
<protein>
    <submittedName>
        <fullName evidence="6">Ribonucleotide reductase of class III (Anaerobic), activating protein</fullName>
        <ecNumber evidence="6">1.97.1.4</ecNumber>
    </submittedName>
</protein>
<keyword evidence="6" id="KW-0560">Oxidoreductase</keyword>
<evidence type="ECO:0000313" key="6">
    <source>
        <dbReference type="EMBL" id="VAX14336.1"/>
    </source>
</evidence>
<dbReference type="InterPro" id="IPR050377">
    <property type="entry name" value="Radical_SAM_PqqE_MftC-like"/>
</dbReference>
<dbReference type="InterPro" id="IPR013785">
    <property type="entry name" value="Aldolase_TIM"/>
</dbReference>
<dbReference type="InterPro" id="IPR007197">
    <property type="entry name" value="rSAM"/>
</dbReference>
<dbReference type="Pfam" id="PF04055">
    <property type="entry name" value="Radical_SAM"/>
    <property type="match status" value="1"/>
</dbReference>
<name>A0A3B1B7R8_9ZZZZ</name>
<keyword evidence="2" id="KW-0479">Metal-binding</keyword>
<dbReference type="AlphaFoldDB" id="A0A3B1B7R8"/>